<organism evidence="1 2">
    <name type="scientific">Moesziomyces aphidis</name>
    <name type="common">Pseudozyma aphidis</name>
    <dbReference type="NCBI Taxonomy" id="84754"/>
    <lineage>
        <taxon>Eukaryota</taxon>
        <taxon>Fungi</taxon>
        <taxon>Dikarya</taxon>
        <taxon>Basidiomycota</taxon>
        <taxon>Ustilaginomycotina</taxon>
        <taxon>Ustilaginomycetes</taxon>
        <taxon>Ustilaginales</taxon>
        <taxon>Ustilaginaceae</taxon>
        <taxon>Moesziomyces</taxon>
    </lineage>
</organism>
<dbReference type="HOGENOM" id="CLU_1008741_0_0_1"/>
<dbReference type="GO" id="GO:0005743">
    <property type="term" value="C:mitochondrial inner membrane"/>
    <property type="evidence" value="ECO:0007669"/>
    <property type="project" value="InterPro"/>
</dbReference>
<dbReference type="InterPro" id="IPR044980">
    <property type="entry name" value="NDUFB2_plant/fungi"/>
</dbReference>
<reference evidence="1 2" key="1">
    <citation type="journal article" date="2014" name="Genome Announc.">
        <title>Genome sequence of the basidiomycetous fungus Pseudozyma aphidis DSM70725, an efficient producer of biosurfactant mannosylerythritol lipids.</title>
        <authorList>
            <person name="Lorenz S."/>
            <person name="Guenther M."/>
            <person name="Grumaz C."/>
            <person name="Rupp S."/>
            <person name="Zibek S."/>
            <person name="Sohn K."/>
        </authorList>
    </citation>
    <scope>NUCLEOTIDE SEQUENCE [LARGE SCALE GENOMIC DNA]</scope>
    <source>
        <strain evidence="2">ATCC 32657 / CBS 517.83 / DSM 70725 / JCM 10318 / NBRC 10182 / NRRL Y-7954 / St-0401</strain>
    </source>
</reference>
<dbReference type="EMBL" id="AWNI01000007">
    <property type="protein sequence ID" value="ETS64079.1"/>
    <property type="molecule type" value="Genomic_DNA"/>
</dbReference>
<comment type="caution">
    <text evidence="1">The sequence shown here is derived from an EMBL/GenBank/DDBJ whole genome shotgun (WGS) entry which is preliminary data.</text>
</comment>
<name>W3VR80_MOEAP</name>
<sequence>MPSSSTSIALFQVLFTPYGENVLLVSQQAGRCGLHGRTSVSSVSNEARPRFRRVMPRSGSSLQKLGQSTRLFAAAPTPMAANFGAISFRPVPRPIEPQRPDAQPSAVGYLRPSHLPRTPDRIIMMNTKYIESSTRSRQKKKGMADNSARLGGGLVALQIDQVARKSEPTRVVHAAAKVLAPSSLILLAAYHCRLLAPHSNMAGNAGASSSRWYRPMPGFAPHPPAFKHRWGAKLLGATMWFWIFYRAKQDGPVLLGLKHPWDGHDHHHGDHDDSHH</sequence>
<protein>
    <submittedName>
        <fullName evidence="1">Uncharacterized protein</fullName>
    </submittedName>
</protein>
<proteinExistence type="predicted"/>
<keyword evidence="2" id="KW-1185">Reference proteome</keyword>
<dbReference type="OrthoDB" id="531564at2759"/>
<dbReference type="AlphaFoldDB" id="W3VR80"/>
<dbReference type="PANTHER" id="PTHR36987:SF1">
    <property type="entry name" value="NADH DEHYDROGENASE [UBIQUINONE] 1 BETA SUBCOMPLEX SUBUNIT 2"/>
    <property type="match status" value="1"/>
</dbReference>
<gene>
    <name evidence="1" type="ORF">PaG_01313</name>
</gene>
<dbReference type="Proteomes" id="UP000019462">
    <property type="component" value="Unassembled WGS sequence"/>
</dbReference>
<dbReference type="PANTHER" id="PTHR36987">
    <property type="entry name" value="NADH DEHYDROGENASE [UBIQUINONE] 1 BETA SUBCOMPLEX SUBUNIT 2-LIKE"/>
    <property type="match status" value="1"/>
</dbReference>
<evidence type="ECO:0000313" key="2">
    <source>
        <dbReference type="Proteomes" id="UP000019462"/>
    </source>
</evidence>
<evidence type="ECO:0000313" key="1">
    <source>
        <dbReference type="EMBL" id="ETS64079.1"/>
    </source>
</evidence>
<accession>W3VR80</accession>
<dbReference type="GO" id="GO:0045271">
    <property type="term" value="C:respiratory chain complex I"/>
    <property type="evidence" value="ECO:0007669"/>
    <property type="project" value="InterPro"/>
</dbReference>